<dbReference type="AlphaFoldDB" id="A0A0V8GCM9"/>
<protein>
    <submittedName>
        <fullName evidence="2">Uncharacterized protein</fullName>
    </submittedName>
</protein>
<organism evidence="2 3">
    <name type="scientific">Exiguobacterium indicum</name>
    <dbReference type="NCBI Taxonomy" id="296995"/>
    <lineage>
        <taxon>Bacteria</taxon>
        <taxon>Bacillati</taxon>
        <taxon>Bacillota</taxon>
        <taxon>Bacilli</taxon>
        <taxon>Bacillales</taxon>
        <taxon>Bacillales Family XII. Incertae Sedis</taxon>
        <taxon>Exiguobacterium</taxon>
    </lineage>
</organism>
<feature type="transmembrane region" description="Helical" evidence="1">
    <location>
        <begin position="7"/>
        <end position="25"/>
    </location>
</feature>
<dbReference type="RefSeq" id="WP_058265906.1">
    <property type="nucleotide sequence ID" value="NZ_FMYN01000006.1"/>
</dbReference>
<dbReference type="OrthoDB" id="2937195at2"/>
<proteinExistence type="predicted"/>
<dbReference type="Proteomes" id="UP000053797">
    <property type="component" value="Unassembled WGS sequence"/>
</dbReference>
<reference evidence="2 3" key="1">
    <citation type="journal article" date="2015" name="Int. J. Syst. Evol. Microbiol.">
        <title>Exiguobacterium enclense sp. nov., isolated from sediment.</title>
        <authorList>
            <person name="Dastager S.G."/>
            <person name="Mawlankar R."/>
            <person name="Sonalkar V.V."/>
            <person name="Thorat M.N."/>
            <person name="Mual P."/>
            <person name="Verma A."/>
            <person name="Krishnamurthi S."/>
            <person name="Tang S.K."/>
            <person name="Li W.J."/>
        </authorList>
    </citation>
    <scope>NUCLEOTIDE SEQUENCE [LARGE SCALE GENOMIC DNA]</scope>
    <source>
        <strain evidence="2 3">NIO-1109</strain>
    </source>
</reference>
<dbReference type="EMBL" id="LNQL01000006">
    <property type="protein sequence ID" value="KSU47903.1"/>
    <property type="molecule type" value="Genomic_DNA"/>
</dbReference>
<keyword evidence="1" id="KW-1133">Transmembrane helix</keyword>
<name>A0A0V8GCM9_9BACL</name>
<feature type="transmembrane region" description="Helical" evidence="1">
    <location>
        <begin position="31"/>
        <end position="49"/>
    </location>
</feature>
<feature type="transmembrane region" description="Helical" evidence="1">
    <location>
        <begin position="56"/>
        <end position="78"/>
    </location>
</feature>
<comment type="caution">
    <text evidence="2">The sequence shown here is derived from an EMBL/GenBank/DDBJ whole genome shotgun (WGS) entry which is preliminary data.</text>
</comment>
<evidence type="ECO:0000313" key="3">
    <source>
        <dbReference type="Proteomes" id="UP000053797"/>
    </source>
</evidence>
<evidence type="ECO:0000313" key="2">
    <source>
        <dbReference type="EMBL" id="KSU47903.1"/>
    </source>
</evidence>
<sequence length="79" mass="8654">MRKHLGWISIGIVVFTFLTVKLLPFNGFWGTNYMLVGLLLALVCAIISLKNTGKILALTLLTSLLVLFIFSVIGFLALA</sequence>
<keyword evidence="1" id="KW-0472">Membrane</keyword>
<accession>A0A0V8GCM9</accession>
<gene>
    <name evidence="2" type="ORF">AS033_14690</name>
</gene>
<evidence type="ECO:0000256" key="1">
    <source>
        <dbReference type="SAM" id="Phobius"/>
    </source>
</evidence>
<keyword evidence="1" id="KW-0812">Transmembrane</keyword>